<accession>A0A382V7X9</accession>
<dbReference type="EMBL" id="UINC01149877">
    <property type="protein sequence ID" value="SVD42603.1"/>
    <property type="molecule type" value="Genomic_DNA"/>
</dbReference>
<name>A0A382V7X9_9ZZZZ</name>
<gene>
    <name evidence="1" type="ORF">METZ01_LOCUS395457</name>
</gene>
<evidence type="ECO:0000313" key="1">
    <source>
        <dbReference type="EMBL" id="SVD42603.1"/>
    </source>
</evidence>
<sequence length="50" mass="5602">MSQSFLSYVVKGFVDTDEIGTLAKGQSDAFIGLKDRQSIERFIHLHSSNK</sequence>
<proteinExistence type="predicted"/>
<organism evidence="1">
    <name type="scientific">marine metagenome</name>
    <dbReference type="NCBI Taxonomy" id="408172"/>
    <lineage>
        <taxon>unclassified sequences</taxon>
        <taxon>metagenomes</taxon>
        <taxon>ecological metagenomes</taxon>
    </lineage>
</organism>
<dbReference type="AlphaFoldDB" id="A0A382V7X9"/>
<reference evidence="1" key="1">
    <citation type="submission" date="2018-05" db="EMBL/GenBank/DDBJ databases">
        <authorList>
            <person name="Lanie J.A."/>
            <person name="Ng W.-L."/>
            <person name="Kazmierczak K.M."/>
            <person name="Andrzejewski T.M."/>
            <person name="Davidsen T.M."/>
            <person name="Wayne K.J."/>
            <person name="Tettelin H."/>
            <person name="Glass J.I."/>
            <person name="Rusch D."/>
            <person name="Podicherti R."/>
            <person name="Tsui H.-C.T."/>
            <person name="Winkler M.E."/>
        </authorList>
    </citation>
    <scope>NUCLEOTIDE SEQUENCE</scope>
</reference>
<protein>
    <submittedName>
        <fullName evidence="1">Uncharacterized protein</fullName>
    </submittedName>
</protein>